<protein>
    <submittedName>
        <fullName evidence="1">Uncharacterized protein</fullName>
    </submittedName>
</protein>
<proteinExistence type="predicted"/>
<gene>
    <name evidence="1" type="ORF">Goe4_c00231</name>
</gene>
<keyword evidence="2" id="KW-1185">Reference proteome</keyword>
<sequence>MFCKCYRCGKIKKREWLRDQLCLQCIYELTRYLNRKW</sequence>
<accession>A0A3G5ALA7</accession>
<dbReference type="Proteomes" id="UP000274079">
    <property type="component" value="Segment"/>
</dbReference>
<evidence type="ECO:0000313" key="1">
    <source>
        <dbReference type="EMBL" id="AYV87824.1"/>
    </source>
</evidence>
<reference evidence="1 2" key="1">
    <citation type="journal article" date="2018" name="Viruses">
        <title>Genomic Analysis of the Recent Viral Isolate vB_BthP-Goe4 Reveals Increased Diversity of #29-Like Phages.</title>
        <authorList>
            <person name="Schilling T."/>
            <person name="Hoppert M."/>
            <person name="Hertel R."/>
        </authorList>
    </citation>
    <scope>NUCLEOTIDE SEQUENCE [LARGE SCALE GENOMIC DNA]</scope>
    <source>
        <strain evidence="1 2">Goe4</strain>
    </source>
</reference>
<organism evidence="1 2">
    <name type="scientific">Bacillus phage vB_BthP-Goe4</name>
    <dbReference type="NCBI Taxonomy" id="2315470"/>
    <lineage>
        <taxon>Viruses</taxon>
        <taxon>Duplodnaviria</taxon>
        <taxon>Heunggongvirae</taxon>
        <taxon>Uroviricota</taxon>
        <taxon>Caudoviricetes</taxon>
        <taxon>Salasmaviridae</taxon>
        <taxon>Northropvirinae</taxon>
        <taxon>Claudivirus</taxon>
        <taxon>Claudivirus Goe4</taxon>
    </lineage>
</organism>
<name>A0A3G5ALA7_9CAUD</name>
<evidence type="ECO:0000313" key="2">
    <source>
        <dbReference type="Proteomes" id="UP000274079"/>
    </source>
</evidence>
<dbReference type="EMBL" id="MH817022">
    <property type="protein sequence ID" value="AYV87824.1"/>
    <property type="molecule type" value="Genomic_DNA"/>
</dbReference>